<dbReference type="Proteomes" id="UP000886520">
    <property type="component" value="Chromosome 2"/>
</dbReference>
<proteinExistence type="predicted"/>
<gene>
    <name evidence="2" type="ORF">GOP47_0001991</name>
</gene>
<protein>
    <submittedName>
        <fullName evidence="2">Uncharacterized protein</fullName>
    </submittedName>
</protein>
<accession>A0A9D4VAU4</accession>
<keyword evidence="3" id="KW-1185">Reference proteome</keyword>
<dbReference type="AlphaFoldDB" id="A0A9D4VAU4"/>
<evidence type="ECO:0000313" key="3">
    <source>
        <dbReference type="Proteomes" id="UP000886520"/>
    </source>
</evidence>
<dbReference type="EMBL" id="JABFUD020000003">
    <property type="protein sequence ID" value="KAI5082248.1"/>
    <property type="molecule type" value="Genomic_DNA"/>
</dbReference>
<feature type="compositionally biased region" description="Low complexity" evidence="1">
    <location>
        <begin position="35"/>
        <end position="52"/>
    </location>
</feature>
<reference evidence="2" key="1">
    <citation type="submission" date="2021-01" db="EMBL/GenBank/DDBJ databases">
        <title>Adiantum capillus-veneris genome.</title>
        <authorList>
            <person name="Fang Y."/>
            <person name="Liao Q."/>
        </authorList>
    </citation>
    <scope>NUCLEOTIDE SEQUENCE</scope>
    <source>
        <strain evidence="2">H3</strain>
        <tissue evidence="2">Leaf</tissue>
    </source>
</reference>
<sequence length="86" mass="8856">MILVVMQLQLIRADAASSASTELNEGKEIMGKLTAAAADSSPSSSTVSKNSAGSINWVAPRPRKLAAGETSNESVAQPDYVCANSC</sequence>
<evidence type="ECO:0000313" key="2">
    <source>
        <dbReference type="EMBL" id="KAI5082248.1"/>
    </source>
</evidence>
<name>A0A9D4VAU4_ADICA</name>
<organism evidence="2 3">
    <name type="scientific">Adiantum capillus-veneris</name>
    <name type="common">Maidenhair fern</name>
    <dbReference type="NCBI Taxonomy" id="13818"/>
    <lineage>
        <taxon>Eukaryota</taxon>
        <taxon>Viridiplantae</taxon>
        <taxon>Streptophyta</taxon>
        <taxon>Embryophyta</taxon>
        <taxon>Tracheophyta</taxon>
        <taxon>Polypodiopsida</taxon>
        <taxon>Polypodiidae</taxon>
        <taxon>Polypodiales</taxon>
        <taxon>Pteridineae</taxon>
        <taxon>Pteridaceae</taxon>
        <taxon>Vittarioideae</taxon>
        <taxon>Adiantum</taxon>
    </lineage>
</organism>
<evidence type="ECO:0000256" key="1">
    <source>
        <dbReference type="SAM" id="MobiDB-lite"/>
    </source>
</evidence>
<feature type="region of interest" description="Disordered" evidence="1">
    <location>
        <begin position="34"/>
        <end position="53"/>
    </location>
</feature>
<comment type="caution">
    <text evidence="2">The sequence shown here is derived from an EMBL/GenBank/DDBJ whole genome shotgun (WGS) entry which is preliminary data.</text>
</comment>